<dbReference type="KEGG" id="ccin:112493957"/>
<evidence type="ECO:0000313" key="2">
    <source>
        <dbReference type="Proteomes" id="UP000694920"/>
    </source>
</evidence>
<name>A0AAJ7RBZ0_CEPCN</name>
<proteinExistence type="predicted"/>
<evidence type="ECO:0000313" key="3">
    <source>
        <dbReference type="RefSeq" id="XP_024938078.1"/>
    </source>
</evidence>
<sequence length="509" mass="57144">MYAPYDVYNFCDLCQSACLGNEVEIVRKRTADLRKKVKLLEGDIINDADDCGPIFTIATGESSYNLKSPPKTVPPCNYQVYPVTVPGCHFSQCIHSGAASYSIAPEIFDLDDKDAIAKSASTGCSRDRSLENLKSQIKEKDVRVKTISCGTLLDQNSSNDNATKTSTECKEMMQLCTALINELREARTDLTTIVNKCLKDRSNIDNVSTSSSKADEKVVTGKAEHSREIERKKSSSKMSKCREKKKWGKIKKDEKLTVDDKIDPHATEDKKLARPEVLATLVDCLETMKSRSECTSVVEELIDRLENKIIIKRACDCSSDIRHNDVKSFKQNVENSPSSSYQRTANCPLVQFREDNSTNENTVQEAADHHKNKISEKEFQTQKDHLKKLENDSGETKNVAERANISSTVKNSFMNETVEKSAENKKVFNYQESYGGCCCSGNRQPYCTCGSHPEPPCGTKALTVIKKCTQKTDKKGKQPKESKSTTRKRPCFHIWPENTRCLKRCPNRS</sequence>
<reference evidence="3" key="1">
    <citation type="submission" date="2025-08" db="UniProtKB">
        <authorList>
            <consortium name="RefSeq"/>
        </authorList>
    </citation>
    <scope>IDENTIFICATION</scope>
</reference>
<evidence type="ECO:0000256" key="1">
    <source>
        <dbReference type="SAM" id="MobiDB-lite"/>
    </source>
</evidence>
<feature type="region of interest" description="Disordered" evidence="1">
    <location>
        <begin position="207"/>
        <end position="237"/>
    </location>
</feature>
<gene>
    <name evidence="3" type="primary">LOC112493957</name>
</gene>
<organism evidence="2 3">
    <name type="scientific">Cephus cinctus</name>
    <name type="common">Wheat stem sawfly</name>
    <dbReference type="NCBI Taxonomy" id="211228"/>
    <lineage>
        <taxon>Eukaryota</taxon>
        <taxon>Metazoa</taxon>
        <taxon>Ecdysozoa</taxon>
        <taxon>Arthropoda</taxon>
        <taxon>Hexapoda</taxon>
        <taxon>Insecta</taxon>
        <taxon>Pterygota</taxon>
        <taxon>Neoptera</taxon>
        <taxon>Endopterygota</taxon>
        <taxon>Hymenoptera</taxon>
        <taxon>Cephoidea</taxon>
        <taxon>Cephidae</taxon>
        <taxon>Cephus</taxon>
    </lineage>
</organism>
<dbReference type="AlphaFoldDB" id="A0AAJ7RBZ0"/>
<feature type="compositionally biased region" description="Basic and acidic residues" evidence="1">
    <location>
        <begin position="213"/>
        <end position="233"/>
    </location>
</feature>
<dbReference type="GeneID" id="112493957"/>
<dbReference type="Proteomes" id="UP000694920">
    <property type="component" value="Unplaced"/>
</dbReference>
<dbReference type="RefSeq" id="XP_024938078.1">
    <property type="nucleotide sequence ID" value="XM_025082310.1"/>
</dbReference>
<protein>
    <submittedName>
        <fullName evidence="3">Uncharacterized protein LOC112493957 isoform X1</fullName>
    </submittedName>
</protein>
<keyword evidence="2" id="KW-1185">Reference proteome</keyword>
<accession>A0AAJ7RBZ0</accession>